<feature type="compositionally biased region" description="Basic and acidic residues" evidence="1">
    <location>
        <begin position="178"/>
        <end position="199"/>
    </location>
</feature>
<feature type="compositionally biased region" description="Basic and acidic residues" evidence="1">
    <location>
        <begin position="157"/>
        <end position="169"/>
    </location>
</feature>
<evidence type="ECO:0000256" key="1">
    <source>
        <dbReference type="SAM" id="MobiDB-lite"/>
    </source>
</evidence>
<sequence length="205" mass="22003">MMFLSVITPTPRASLVRSTRIGAQRGKRDLKIGASASNVSSRESEDQRHVARRSMIFASSLGAALASALPSQAVDFAEAQAEREARKQAMLEAARAKATGAPLPEGTPEGLGSYEGPDASQLDASKLTYPSSEEQKGQKKAKKEAPSPQRKAAARKRASEEAAKKKEEGGLLTLDKNQLGKDRARRKAELLQKAREKAMTESSAQ</sequence>
<organism evidence="2">
    <name type="scientific">Tetraselmis chuii</name>
    <dbReference type="NCBI Taxonomy" id="63592"/>
    <lineage>
        <taxon>Eukaryota</taxon>
        <taxon>Viridiplantae</taxon>
        <taxon>Chlorophyta</taxon>
        <taxon>core chlorophytes</taxon>
        <taxon>Chlorodendrophyceae</taxon>
        <taxon>Chlorodendrales</taxon>
        <taxon>Chlorodendraceae</taxon>
        <taxon>Tetraselmis</taxon>
    </lineage>
</organism>
<name>A0A7S1SH53_9CHLO</name>
<accession>A0A7S1SH53</accession>
<dbReference type="AlphaFoldDB" id="A0A7S1SH53"/>
<dbReference type="EMBL" id="HBGG01000693">
    <property type="protein sequence ID" value="CAD9198166.1"/>
    <property type="molecule type" value="Transcribed_RNA"/>
</dbReference>
<reference evidence="2" key="1">
    <citation type="submission" date="2021-01" db="EMBL/GenBank/DDBJ databases">
        <authorList>
            <person name="Corre E."/>
            <person name="Pelletier E."/>
            <person name="Niang G."/>
            <person name="Scheremetjew M."/>
            <person name="Finn R."/>
            <person name="Kale V."/>
            <person name="Holt S."/>
            <person name="Cochrane G."/>
            <person name="Meng A."/>
            <person name="Brown T."/>
            <person name="Cohen L."/>
        </authorList>
    </citation>
    <scope>NUCLEOTIDE SEQUENCE</scope>
    <source>
        <strain evidence="2">PLY429</strain>
    </source>
</reference>
<proteinExistence type="predicted"/>
<feature type="region of interest" description="Disordered" evidence="1">
    <location>
        <begin position="77"/>
        <end position="205"/>
    </location>
</feature>
<feature type="compositionally biased region" description="Basic and acidic residues" evidence="1">
    <location>
        <begin position="80"/>
        <end position="89"/>
    </location>
</feature>
<protein>
    <submittedName>
        <fullName evidence="2">Uncharacterized protein</fullName>
    </submittedName>
</protein>
<gene>
    <name evidence="2" type="ORF">TCHU04912_LOCUS399</name>
</gene>
<evidence type="ECO:0000313" key="2">
    <source>
        <dbReference type="EMBL" id="CAD9198166.1"/>
    </source>
</evidence>